<dbReference type="EMBL" id="FLYE01000045">
    <property type="protein sequence ID" value="SCA57707.1"/>
    <property type="molecule type" value="Genomic_DNA"/>
</dbReference>
<name>A0A1C3RKC3_9PROT</name>
<dbReference type="Proteomes" id="UP000231658">
    <property type="component" value="Unassembled WGS sequence"/>
</dbReference>
<dbReference type="AlphaFoldDB" id="A0A1C3RKC3"/>
<evidence type="ECO:0000313" key="1">
    <source>
        <dbReference type="EMBL" id="SCA57707.1"/>
    </source>
</evidence>
<dbReference type="STRING" id="1867952.MTBPR1_60220"/>
<organism evidence="1 2">
    <name type="scientific">Candidatus Terasakiella magnetica</name>
    <dbReference type="NCBI Taxonomy" id="1867952"/>
    <lineage>
        <taxon>Bacteria</taxon>
        <taxon>Pseudomonadati</taxon>
        <taxon>Pseudomonadota</taxon>
        <taxon>Alphaproteobacteria</taxon>
        <taxon>Rhodospirillales</taxon>
        <taxon>Terasakiellaceae</taxon>
        <taxon>Terasakiella</taxon>
    </lineage>
</organism>
<reference evidence="1 2" key="1">
    <citation type="submission" date="2016-07" db="EMBL/GenBank/DDBJ databases">
        <authorList>
            <person name="Lefevre C.T."/>
        </authorList>
    </citation>
    <scope>NUCLEOTIDE SEQUENCE [LARGE SCALE GENOMIC DNA]</scope>
    <source>
        <strain evidence="1">PR1</strain>
    </source>
</reference>
<gene>
    <name evidence="1" type="ORF">MTBPR1_60220</name>
</gene>
<keyword evidence="2" id="KW-1185">Reference proteome</keyword>
<proteinExistence type="predicted"/>
<protein>
    <submittedName>
        <fullName evidence="1">Uncharacterized protein</fullName>
    </submittedName>
</protein>
<evidence type="ECO:0000313" key="2">
    <source>
        <dbReference type="Proteomes" id="UP000231658"/>
    </source>
</evidence>
<accession>A0A1C3RKC3</accession>
<sequence length="125" mass="14436">MEGNMHSDLSFMIAMDGSPYPVRFEADVLDEFEKEHAETMDLELRKFSDQWFGPTHFLDHFNRLGVVAQLIRDAVKDENGVLVAKYVLWMAARYPEISGIRIQEDTYEFTANIFDETTPEGCSIH</sequence>